<keyword evidence="6" id="KW-0029">Amino-acid transport</keyword>
<keyword evidence="7 9" id="KW-1133">Transmembrane helix</keyword>
<dbReference type="InterPro" id="IPR043429">
    <property type="entry name" value="ArtM/GltK/GlnP/TcyL/YhdX-like"/>
</dbReference>
<feature type="transmembrane region" description="Helical" evidence="9">
    <location>
        <begin position="194"/>
        <end position="215"/>
    </location>
</feature>
<dbReference type="InterPro" id="IPR010065">
    <property type="entry name" value="AA_ABC_transptr_permease_3TM"/>
</dbReference>
<comment type="caution">
    <text evidence="11">The sequence shown here is derived from an EMBL/GenBank/DDBJ whole genome shotgun (WGS) entry which is preliminary data.</text>
</comment>
<evidence type="ECO:0000256" key="3">
    <source>
        <dbReference type="ARBA" id="ARBA00022448"/>
    </source>
</evidence>
<dbReference type="InterPro" id="IPR000515">
    <property type="entry name" value="MetI-like"/>
</dbReference>
<dbReference type="RefSeq" id="WP_408977269.1">
    <property type="nucleotide sequence ID" value="NZ_JBJUVG010000005.1"/>
</dbReference>
<evidence type="ECO:0000256" key="6">
    <source>
        <dbReference type="ARBA" id="ARBA00022970"/>
    </source>
</evidence>
<dbReference type="NCBIfam" id="TIGR01726">
    <property type="entry name" value="HEQRo_perm_3TM"/>
    <property type="match status" value="1"/>
</dbReference>
<sequence>MQLNFWEHFTAVLPIVIKGAEFTLKVTAIAVFFGIIIGLAMSLMKLSGNRLLKVIANVYIEVFRGTPLLVQIFLWHYGVSSLIMVITGEKFFFQVLTTACVVLGLNSGAYVAEIFRAGIQGVDIGQVEAARSLGMTKAQTLRHVVVPQAWKLVIPPLGNEFVMLLKDSSLLSTIGAMEIMKRGQIYIGTHAAPFPAYVAVALCYLVITFTLTRFINGYERKLSSGGKNARSMTDIR</sequence>
<accession>A0ABW9GYG0</accession>
<feature type="transmembrane region" description="Helical" evidence="9">
    <location>
        <begin position="91"/>
        <end position="112"/>
    </location>
</feature>
<keyword evidence="8 9" id="KW-0472">Membrane</keyword>
<dbReference type="PROSITE" id="PS50928">
    <property type="entry name" value="ABC_TM1"/>
    <property type="match status" value="1"/>
</dbReference>
<evidence type="ECO:0000256" key="7">
    <source>
        <dbReference type="ARBA" id="ARBA00022989"/>
    </source>
</evidence>
<dbReference type="Proteomes" id="UP001631949">
    <property type="component" value="Unassembled WGS sequence"/>
</dbReference>
<dbReference type="PANTHER" id="PTHR30614">
    <property type="entry name" value="MEMBRANE COMPONENT OF AMINO ACID ABC TRANSPORTER"/>
    <property type="match status" value="1"/>
</dbReference>
<dbReference type="Gene3D" id="1.10.3720.10">
    <property type="entry name" value="MetI-like"/>
    <property type="match status" value="1"/>
</dbReference>
<feature type="transmembrane region" description="Helical" evidence="9">
    <location>
        <begin position="22"/>
        <end position="44"/>
    </location>
</feature>
<keyword evidence="12" id="KW-1185">Reference proteome</keyword>
<evidence type="ECO:0000256" key="9">
    <source>
        <dbReference type="RuleBase" id="RU363032"/>
    </source>
</evidence>
<keyword evidence="5 9" id="KW-0812">Transmembrane</keyword>
<evidence type="ECO:0000256" key="2">
    <source>
        <dbReference type="ARBA" id="ARBA00010072"/>
    </source>
</evidence>
<evidence type="ECO:0000259" key="10">
    <source>
        <dbReference type="PROSITE" id="PS50928"/>
    </source>
</evidence>
<name>A0ABW9GYG0_9FIRM</name>
<feature type="domain" description="ABC transmembrane type-1" evidence="10">
    <location>
        <begin position="20"/>
        <end position="215"/>
    </location>
</feature>
<proteinExistence type="inferred from homology"/>
<evidence type="ECO:0000313" key="11">
    <source>
        <dbReference type="EMBL" id="MFM9413652.1"/>
    </source>
</evidence>
<dbReference type="InterPro" id="IPR035906">
    <property type="entry name" value="MetI-like_sf"/>
</dbReference>
<dbReference type="EMBL" id="JBJUVG010000005">
    <property type="protein sequence ID" value="MFM9413652.1"/>
    <property type="molecule type" value="Genomic_DNA"/>
</dbReference>
<evidence type="ECO:0000256" key="4">
    <source>
        <dbReference type="ARBA" id="ARBA00022475"/>
    </source>
</evidence>
<evidence type="ECO:0000256" key="5">
    <source>
        <dbReference type="ARBA" id="ARBA00022692"/>
    </source>
</evidence>
<feature type="transmembrane region" description="Helical" evidence="9">
    <location>
        <begin position="65"/>
        <end position="85"/>
    </location>
</feature>
<comment type="similarity">
    <text evidence="2">Belongs to the binding-protein-dependent transport system permease family. HisMQ subfamily.</text>
</comment>
<protein>
    <submittedName>
        <fullName evidence="11">Amino acid ABC transporter permease</fullName>
    </submittedName>
</protein>
<keyword evidence="4" id="KW-1003">Cell membrane</keyword>
<dbReference type="Pfam" id="PF00528">
    <property type="entry name" value="BPD_transp_1"/>
    <property type="match status" value="1"/>
</dbReference>
<dbReference type="CDD" id="cd06261">
    <property type="entry name" value="TM_PBP2"/>
    <property type="match status" value="1"/>
</dbReference>
<reference evidence="11 12" key="1">
    <citation type="journal article" date="2016" name="Int. J. Syst. Evol. Microbiol.">
        <title>Peptococcus simiae sp. nov., isolated from rhesus macaque faeces and emended description of the genus Peptococcus.</title>
        <authorList>
            <person name="Shkoporov A.N."/>
            <person name="Efimov B.A."/>
            <person name="Kondova I."/>
            <person name="Ouwerling B."/>
            <person name="Chaplin A.V."/>
            <person name="Shcherbakova V.A."/>
            <person name="Langermans J.A.M."/>
        </authorList>
    </citation>
    <scope>NUCLEOTIDE SEQUENCE [LARGE SCALE GENOMIC DNA]</scope>
    <source>
        <strain evidence="11 12">M108</strain>
    </source>
</reference>
<gene>
    <name evidence="11" type="ORF">ACKQTC_04650</name>
</gene>
<evidence type="ECO:0000256" key="8">
    <source>
        <dbReference type="ARBA" id="ARBA00023136"/>
    </source>
</evidence>
<dbReference type="PANTHER" id="PTHR30614:SF20">
    <property type="entry name" value="GLUTAMINE TRANSPORT SYSTEM PERMEASE PROTEIN GLNP"/>
    <property type="match status" value="1"/>
</dbReference>
<evidence type="ECO:0000256" key="1">
    <source>
        <dbReference type="ARBA" id="ARBA00004651"/>
    </source>
</evidence>
<dbReference type="SUPFAM" id="SSF161098">
    <property type="entry name" value="MetI-like"/>
    <property type="match status" value="1"/>
</dbReference>
<keyword evidence="3 9" id="KW-0813">Transport</keyword>
<organism evidence="11 12">
    <name type="scientific">Peptococcus simiae</name>
    <dbReference type="NCBI Taxonomy" id="1643805"/>
    <lineage>
        <taxon>Bacteria</taxon>
        <taxon>Bacillati</taxon>
        <taxon>Bacillota</taxon>
        <taxon>Clostridia</taxon>
        <taxon>Eubacteriales</taxon>
        <taxon>Peptococcaceae</taxon>
        <taxon>Peptococcus</taxon>
    </lineage>
</organism>
<comment type="subcellular location">
    <subcellularLocation>
        <location evidence="1 9">Cell membrane</location>
        <topology evidence="1 9">Multi-pass membrane protein</topology>
    </subcellularLocation>
</comment>
<evidence type="ECO:0000313" key="12">
    <source>
        <dbReference type="Proteomes" id="UP001631949"/>
    </source>
</evidence>